<dbReference type="PANTHER" id="PTHR12526">
    <property type="entry name" value="GLYCOSYLTRANSFERASE"/>
    <property type="match status" value="1"/>
</dbReference>
<dbReference type="PANTHER" id="PTHR12526:SF630">
    <property type="entry name" value="GLYCOSYLTRANSFERASE"/>
    <property type="match status" value="1"/>
</dbReference>
<dbReference type="STRING" id="225848.Sps_03717"/>
<accession>A0A1S6HTH7</accession>
<reference evidence="2 3" key="1">
    <citation type="submission" date="2016-03" db="EMBL/GenBank/DDBJ databases">
        <title>Complete genome sequence of Shewanella psychrophila WP2, a deep sea bacterium isolated from west Pacific sediment.</title>
        <authorList>
            <person name="Xu G."/>
            <person name="Jian H."/>
        </authorList>
    </citation>
    <scope>NUCLEOTIDE SEQUENCE [LARGE SCALE GENOMIC DNA]</scope>
    <source>
        <strain evidence="2 3">WP2</strain>
    </source>
</reference>
<dbReference type="KEGG" id="spsw:Sps_03717"/>
<proteinExistence type="predicted"/>
<organism evidence="2 3">
    <name type="scientific">Shewanella psychrophila</name>
    <dbReference type="NCBI Taxonomy" id="225848"/>
    <lineage>
        <taxon>Bacteria</taxon>
        <taxon>Pseudomonadati</taxon>
        <taxon>Pseudomonadota</taxon>
        <taxon>Gammaproteobacteria</taxon>
        <taxon>Alteromonadales</taxon>
        <taxon>Shewanellaceae</taxon>
        <taxon>Shewanella</taxon>
    </lineage>
</organism>
<dbReference type="SUPFAM" id="SSF53756">
    <property type="entry name" value="UDP-Glycosyltransferase/glycogen phosphorylase"/>
    <property type="match status" value="1"/>
</dbReference>
<sequence>MCNKSIAVVVSSPMTVNSFLINHICELSKCYNVSVIANFGGFSGNLNLPEEVKLYNVAIVRKISLISDLKALFHLIKLFHRERFSAIYSVTPKAGLISMLAGKFVGSKIRIHTFTGQVWANKTGIYRNLLKSFDKVIARCTTVSLIDSHSQRDFLLNEGVVSILGSKVLGSGSISGVDTNRFIPSLTSRERVLNELNIPLHAKVILFIGRLNKDKGISELIEAFKVAYKSSSNLYLLVVGPDEENMKGGLLSSLGLLSKNVVFVPFTINPEELMQVSDVLCLPSHREGFGTVVIEAAACGIPCVGSNIYGLSDAIVDDLTGVLVPVNDFYSLAQSLHVIINDDKKRVLMGNAARKRAVDKFDNTILSEALAKVFNDEFRDLEI</sequence>
<dbReference type="Pfam" id="PF00534">
    <property type="entry name" value="Glycos_transf_1"/>
    <property type="match status" value="1"/>
</dbReference>
<evidence type="ECO:0000313" key="3">
    <source>
        <dbReference type="Proteomes" id="UP000189545"/>
    </source>
</evidence>
<dbReference type="GO" id="GO:1901135">
    <property type="term" value="P:carbohydrate derivative metabolic process"/>
    <property type="evidence" value="ECO:0007669"/>
    <property type="project" value="UniProtKB-ARBA"/>
</dbReference>
<dbReference type="RefSeq" id="WP_077753813.1">
    <property type="nucleotide sequence ID" value="NZ_CP014782.1"/>
</dbReference>
<keyword evidence="2" id="KW-0808">Transferase</keyword>
<dbReference type="OrthoDB" id="6286688at2"/>
<dbReference type="Gene3D" id="3.40.50.2000">
    <property type="entry name" value="Glycogen Phosphorylase B"/>
    <property type="match status" value="2"/>
</dbReference>
<evidence type="ECO:0000259" key="1">
    <source>
        <dbReference type="Pfam" id="PF00534"/>
    </source>
</evidence>
<keyword evidence="3" id="KW-1185">Reference proteome</keyword>
<dbReference type="Proteomes" id="UP000189545">
    <property type="component" value="Chromosome"/>
</dbReference>
<dbReference type="EMBL" id="CP014782">
    <property type="protein sequence ID" value="AQS38835.1"/>
    <property type="molecule type" value="Genomic_DNA"/>
</dbReference>
<dbReference type="GO" id="GO:0016757">
    <property type="term" value="F:glycosyltransferase activity"/>
    <property type="evidence" value="ECO:0007669"/>
    <property type="project" value="InterPro"/>
</dbReference>
<feature type="domain" description="Glycosyl transferase family 1" evidence="1">
    <location>
        <begin position="190"/>
        <end position="356"/>
    </location>
</feature>
<name>A0A1S6HTH7_9GAMM</name>
<dbReference type="InterPro" id="IPR001296">
    <property type="entry name" value="Glyco_trans_1"/>
</dbReference>
<dbReference type="AlphaFoldDB" id="A0A1S6HTH7"/>
<protein>
    <submittedName>
        <fullName evidence="2">Glycosyltransferase</fullName>
    </submittedName>
</protein>
<gene>
    <name evidence="2" type="ORF">Sps_03717</name>
</gene>
<evidence type="ECO:0000313" key="2">
    <source>
        <dbReference type="EMBL" id="AQS38835.1"/>
    </source>
</evidence>